<dbReference type="AlphaFoldDB" id="A0A5J4VY33"/>
<dbReference type="EMBL" id="SNRW01004427">
    <property type="protein sequence ID" value="KAA6387310.1"/>
    <property type="molecule type" value="Genomic_DNA"/>
</dbReference>
<protein>
    <submittedName>
        <fullName evidence="1">Uncharacterized protein</fullName>
    </submittedName>
</protein>
<name>A0A5J4VY33_9EUKA</name>
<sequence>QTSSKQHPNLSIIPAQPNQRSPQLVLFANLDVLLNPFPKPGPELCARVQKLLEPKKLLPIFLLGELATLGAESDVLFPQLLNVYAPKLCAPSPEEFYPENYVVPEKDVDVLGQPVYAYFFVARLLFNGPYCQLSGGFGFVGSANEIVKDSNFLR</sequence>
<reference evidence="1 2" key="1">
    <citation type="submission" date="2019-03" db="EMBL/GenBank/DDBJ databases">
        <title>Single cell metagenomics reveals metabolic interactions within the superorganism composed of flagellate Streblomastix strix and complex community of Bacteroidetes bacteria on its surface.</title>
        <authorList>
            <person name="Treitli S.C."/>
            <person name="Kolisko M."/>
            <person name="Husnik F."/>
            <person name="Keeling P."/>
            <person name="Hampl V."/>
        </authorList>
    </citation>
    <scope>NUCLEOTIDE SEQUENCE [LARGE SCALE GENOMIC DNA]</scope>
    <source>
        <strain evidence="1">ST1C</strain>
    </source>
</reference>
<accession>A0A5J4VY33</accession>
<dbReference type="Proteomes" id="UP000324800">
    <property type="component" value="Unassembled WGS sequence"/>
</dbReference>
<evidence type="ECO:0000313" key="2">
    <source>
        <dbReference type="Proteomes" id="UP000324800"/>
    </source>
</evidence>
<gene>
    <name evidence="1" type="ORF">EZS28_017161</name>
</gene>
<comment type="caution">
    <text evidence="1">The sequence shown here is derived from an EMBL/GenBank/DDBJ whole genome shotgun (WGS) entry which is preliminary data.</text>
</comment>
<feature type="non-terminal residue" evidence="1">
    <location>
        <position position="1"/>
    </location>
</feature>
<proteinExistence type="predicted"/>
<evidence type="ECO:0000313" key="1">
    <source>
        <dbReference type="EMBL" id="KAA6387310.1"/>
    </source>
</evidence>
<organism evidence="1 2">
    <name type="scientific">Streblomastix strix</name>
    <dbReference type="NCBI Taxonomy" id="222440"/>
    <lineage>
        <taxon>Eukaryota</taxon>
        <taxon>Metamonada</taxon>
        <taxon>Preaxostyla</taxon>
        <taxon>Oxymonadida</taxon>
        <taxon>Streblomastigidae</taxon>
        <taxon>Streblomastix</taxon>
    </lineage>
</organism>